<feature type="signal peptide" evidence="2">
    <location>
        <begin position="1"/>
        <end position="24"/>
    </location>
</feature>
<protein>
    <recommendedName>
        <fullName evidence="5">Lipoprotein</fullName>
    </recommendedName>
</protein>
<gene>
    <name evidence="3" type="ORF">ACFPOH_15480</name>
</gene>
<evidence type="ECO:0000256" key="1">
    <source>
        <dbReference type="SAM" id="MobiDB-lite"/>
    </source>
</evidence>
<reference evidence="4" key="1">
    <citation type="journal article" date="2019" name="Int. J. Syst. Evol. Microbiol.">
        <title>The Global Catalogue of Microorganisms (GCM) 10K type strain sequencing project: providing services to taxonomists for standard genome sequencing and annotation.</title>
        <authorList>
            <consortium name="The Broad Institute Genomics Platform"/>
            <consortium name="The Broad Institute Genome Sequencing Center for Infectious Disease"/>
            <person name="Wu L."/>
            <person name="Ma J."/>
        </authorList>
    </citation>
    <scope>NUCLEOTIDE SEQUENCE [LARGE SCALE GENOMIC DNA]</scope>
    <source>
        <strain evidence="4">CCUG 56331</strain>
    </source>
</reference>
<organism evidence="3 4">
    <name type="scientific">Ureibacillus suwonensis</name>
    <dbReference type="NCBI Taxonomy" id="313007"/>
    <lineage>
        <taxon>Bacteria</taxon>
        <taxon>Bacillati</taxon>
        <taxon>Bacillota</taxon>
        <taxon>Bacilli</taxon>
        <taxon>Bacillales</taxon>
        <taxon>Caryophanaceae</taxon>
        <taxon>Ureibacillus</taxon>
    </lineage>
</organism>
<keyword evidence="4" id="KW-1185">Reference proteome</keyword>
<name>A0ABW0RE75_9BACL</name>
<accession>A0ABW0RE75</accession>
<evidence type="ECO:0000313" key="3">
    <source>
        <dbReference type="EMBL" id="MFC5543109.1"/>
    </source>
</evidence>
<feature type="region of interest" description="Disordered" evidence="1">
    <location>
        <begin position="23"/>
        <end position="51"/>
    </location>
</feature>
<dbReference type="RefSeq" id="WP_390310527.1">
    <property type="nucleotide sequence ID" value="NZ_JBHSNQ010000190.1"/>
</dbReference>
<keyword evidence="2" id="KW-0732">Signal</keyword>
<feature type="chain" id="PRO_5045457011" description="Lipoprotein" evidence="2">
    <location>
        <begin position="25"/>
        <end position="227"/>
    </location>
</feature>
<dbReference type="EMBL" id="JBHSNQ010000190">
    <property type="protein sequence ID" value="MFC5543109.1"/>
    <property type="molecule type" value="Genomic_DNA"/>
</dbReference>
<dbReference type="PROSITE" id="PS51257">
    <property type="entry name" value="PROKAR_LIPOPROTEIN"/>
    <property type="match status" value="1"/>
</dbReference>
<evidence type="ECO:0000313" key="4">
    <source>
        <dbReference type="Proteomes" id="UP001595978"/>
    </source>
</evidence>
<evidence type="ECO:0008006" key="5">
    <source>
        <dbReference type="Google" id="ProtNLM"/>
    </source>
</evidence>
<evidence type="ECO:0000256" key="2">
    <source>
        <dbReference type="SAM" id="SignalP"/>
    </source>
</evidence>
<comment type="caution">
    <text evidence="3">The sequence shown here is derived from an EMBL/GenBank/DDBJ whole genome shotgun (WGS) entry which is preliminary data.</text>
</comment>
<dbReference type="Proteomes" id="UP001595978">
    <property type="component" value="Unassembled WGS sequence"/>
</dbReference>
<sequence>MRAMRISMIFLLVLLFGCQQQDNAGDPEPVNGETPNGEENGDNQNAVEEEPEDELELSQFLKPDGSTAKFLGDGNEFASYTEKTTWLDDQYVGTIVDNGGVTMMTIYKIGDEKIEIVYKEPVDLDAAFPDMEDIKSMQPIETYFAKPIEVGTSFGNWKIIKIDEPVETPYKNFDEAIVIEESGENYVNRKYFVEGLGEVKTEYIMDTDQGEKYIVISTLESVSTEDE</sequence>
<proteinExistence type="predicted"/>